<dbReference type="OrthoDB" id="9808140at2"/>
<dbReference type="SUPFAM" id="SSF53335">
    <property type="entry name" value="S-adenosyl-L-methionine-dependent methyltransferases"/>
    <property type="match status" value="1"/>
</dbReference>
<organism evidence="2 3">
    <name type="scientific">Pontimicrobium aquaticum</name>
    <dbReference type="NCBI Taxonomy" id="2565367"/>
    <lineage>
        <taxon>Bacteria</taxon>
        <taxon>Pseudomonadati</taxon>
        <taxon>Bacteroidota</taxon>
        <taxon>Flavobacteriia</taxon>
        <taxon>Flavobacteriales</taxon>
        <taxon>Flavobacteriaceae</taxon>
        <taxon>Pontimicrobium</taxon>
    </lineage>
</organism>
<protein>
    <submittedName>
        <fullName evidence="2">Class I SAM-dependent methyltransferase</fullName>
    </submittedName>
</protein>
<dbReference type="RefSeq" id="WP_136843067.1">
    <property type="nucleotide sequence ID" value="NZ_SUPL01000004.1"/>
</dbReference>
<keyword evidence="3" id="KW-1185">Reference proteome</keyword>
<dbReference type="Proteomes" id="UP000307657">
    <property type="component" value="Unassembled WGS sequence"/>
</dbReference>
<dbReference type="Pfam" id="PF08241">
    <property type="entry name" value="Methyltransf_11"/>
    <property type="match status" value="1"/>
</dbReference>
<dbReference type="AlphaFoldDB" id="A0A4U0EVF4"/>
<dbReference type="CDD" id="cd02440">
    <property type="entry name" value="AdoMet_MTases"/>
    <property type="match status" value="1"/>
</dbReference>
<evidence type="ECO:0000313" key="3">
    <source>
        <dbReference type="Proteomes" id="UP000307657"/>
    </source>
</evidence>
<evidence type="ECO:0000259" key="1">
    <source>
        <dbReference type="Pfam" id="PF08241"/>
    </source>
</evidence>
<gene>
    <name evidence="2" type="ORF">E5167_08550</name>
</gene>
<evidence type="ECO:0000313" key="2">
    <source>
        <dbReference type="EMBL" id="TJY35907.1"/>
    </source>
</evidence>
<proteinExistence type="predicted"/>
<name>A0A4U0EVF4_9FLAO</name>
<keyword evidence="2" id="KW-0489">Methyltransferase</keyword>
<keyword evidence="2" id="KW-0808">Transferase</keyword>
<dbReference type="GO" id="GO:0008757">
    <property type="term" value="F:S-adenosylmethionine-dependent methyltransferase activity"/>
    <property type="evidence" value="ECO:0007669"/>
    <property type="project" value="InterPro"/>
</dbReference>
<comment type="caution">
    <text evidence="2">The sequence shown here is derived from an EMBL/GenBank/DDBJ whole genome shotgun (WGS) entry which is preliminary data.</text>
</comment>
<dbReference type="InterPro" id="IPR013216">
    <property type="entry name" value="Methyltransf_11"/>
</dbReference>
<accession>A0A4U0EVF4</accession>
<dbReference type="Gene3D" id="3.40.50.150">
    <property type="entry name" value="Vaccinia Virus protein VP39"/>
    <property type="match status" value="1"/>
</dbReference>
<dbReference type="GO" id="GO:0032259">
    <property type="term" value="P:methylation"/>
    <property type="evidence" value="ECO:0007669"/>
    <property type="project" value="UniProtKB-KW"/>
</dbReference>
<dbReference type="EMBL" id="SUPL01000004">
    <property type="protein sequence ID" value="TJY35907.1"/>
    <property type="molecule type" value="Genomic_DNA"/>
</dbReference>
<feature type="domain" description="Methyltransferase type 11" evidence="1">
    <location>
        <begin position="74"/>
        <end position="187"/>
    </location>
</feature>
<dbReference type="InterPro" id="IPR029063">
    <property type="entry name" value="SAM-dependent_MTases_sf"/>
</dbReference>
<sequence length="279" mass="32537">MSLIRNIYYKLPVSLRYVVRRLVYLPSDLFSKRDELVPPKGMIYTGTGDYLKVGDMFFKHFQTYGNFTPESTILDIGSGIGRMSIPFTKFLNSKGSYRGFDVVKKGVNWCTKHITSKFPNFQFTYIPLKNDLYNLSTTDKASNYKFPYKDNEFDFVFLTSVFTHMLPDDVDNYLNEIGRVLKSNKRCLATFFILDDVSRALMVNSDKHFKYPRKNYALMSERVKEANVAYDKEYLFKLIQDKGFRIEKYLEGSWSGKTDNVLSYQDILILKKNLNASDT</sequence>
<reference evidence="2 3" key="1">
    <citation type="submission" date="2019-04" db="EMBL/GenBank/DDBJ databases">
        <title>Lacinutrix sp. nov., isolated from marine water.</title>
        <authorList>
            <person name="Kim W."/>
        </authorList>
    </citation>
    <scope>NUCLEOTIDE SEQUENCE [LARGE SCALE GENOMIC DNA]</scope>
    <source>
        <strain evidence="2 3">CAU 1491</strain>
    </source>
</reference>